<dbReference type="Proteomes" id="UP000189761">
    <property type="component" value="Unassembled WGS sequence"/>
</dbReference>
<dbReference type="EMBL" id="MTLA01000018">
    <property type="protein sequence ID" value="OOP70073.1"/>
    <property type="molecule type" value="Genomic_DNA"/>
</dbReference>
<comment type="caution">
    <text evidence="1">The sequence shown here is derived from an EMBL/GenBank/DDBJ whole genome shotgun (WGS) entry which is preliminary data.</text>
</comment>
<name>A0A8E2LG49_9BACI</name>
<sequence>MTEEEQQKCVSKAEVETHDEEKTATMCVQGGSGDTLRRENSNNVCQECEWKHMTKKKQQQCVSKV</sequence>
<evidence type="ECO:0000313" key="2">
    <source>
        <dbReference type="Proteomes" id="UP000189761"/>
    </source>
</evidence>
<gene>
    <name evidence="1" type="ORF">BWZ43_01875</name>
</gene>
<proteinExistence type="predicted"/>
<keyword evidence="2" id="KW-1185">Reference proteome</keyword>
<evidence type="ECO:0000313" key="1">
    <source>
        <dbReference type="EMBL" id="OOP70073.1"/>
    </source>
</evidence>
<reference evidence="1 2" key="1">
    <citation type="submission" date="2017-01" db="EMBL/GenBank/DDBJ databases">
        <title>Draft genome sequence of Bacillus oleronius.</title>
        <authorList>
            <person name="Allam M."/>
        </authorList>
    </citation>
    <scope>NUCLEOTIDE SEQUENCE [LARGE SCALE GENOMIC DNA]</scope>
    <source>
        <strain evidence="1 2">DSM 9356</strain>
    </source>
</reference>
<protein>
    <submittedName>
        <fullName evidence="1">Uncharacterized protein</fullName>
    </submittedName>
</protein>
<dbReference type="AlphaFoldDB" id="A0A8E2LG49"/>
<organism evidence="1 2">
    <name type="scientific">Heyndrickxia oleronia</name>
    <dbReference type="NCBI Taxonomy" id="38875"/>
    <lineage>
        <taxon>Bacteria</taxon>
        <taxon>Bacillati</taxon>
        <taxon>Bacillota</taxon>
        <taxon>Bacilli</taxon>
        <taxon>Bacillales</taxon>
        <taxon>Bacillaceae</taxon>
        <taxon>Heyndrickxia</taxon>
    </lineage>
</organism>
<accession>A0A8E2LG49</accession>